<sequence>MQFHRFFNTHTIYVIINEKIYKLNRKDLSREEVNELPKNSMENPIMVLNKCQFDMAKVYLLNIQNPFRISLYTAELYNKIGFLSDDELEIYKNELEQFGHDSFML</sequence>
<gene>
    <name evidence="1" type="ORF">FC871_13615</name>
</gene>
<dbReference type="Proteomes" id="UP000480039">
    <property type="component" value="Unassembled WGS sequence"/>
</dbReference>
<comment type="caution">
    <text evidence="1">The sequence shown here is derived from an EMBL/GenBank/DDBJ whole genome shotgun (WGS) entry which is preliminary data.</text>
</comment>
<evidence type="ECO:0000313" key="2">
    <source>
        <dbReference type="Proteomes" id="UP000480039"/>
    </source>
</evidence>
<reference evidence="1 2" key="1">
    <citation type="submission" date="2019-04" db="EMBL/GenBank/DDBJ databases">
        <title>Genome sequencing of Clostridium botulinum Groups I-IV and Clostridium butyricum.</title>
        <authorList>
            <person name="Brunt J."/>
            <person name="Van Vliet A.H.M."/>
            <person name="Stringer S.C."/>
            <person name="Carter A.T."/>
            <person name="Peck M.W."/>
        </authorList>
    </citation>
    <scope>NUCLEOTIDE SEQUENCE [LARGE SCALE GENOMIC DNA]</scope>
    <source>
        <strain evidence="1 2">Colworth BL30</strain>
    </source>
</reference>
<protein>
    <submittedName>
        <fullName evidence="1">Uncharacterized protein</fullName>
    </submittedName>
</protein>
<proteinExistence type="predicted"/>
<organism evidence="1 2">
    <name type="scientific">Clostridium botulinum</name>
    <dbReference type="NCBI Taxonomy" id="1491"/>
    <lineage>
        <taxon>Bacteria</taxon>
        <taxon>Bacillati</taxon>
        <taxon>Bacillota</taxon>
        <taxon>Clostridia</taxon>
        <taxon>Eubacteriales</taxon>
        <taxon>Clostridiaceae</taxon>
        <taxon>Clostridium</taxon>
    </lineage>
</organism>
<dbReference type="AlphaFoldDB" id="A0A846J8J9"/>
<evidence type="ECO:0000313" key="1">
    <source>
        <dbReference type="EMBL" id="NFJ09491.1"/>
    </source>
</evidence>
<accession>A0A846J8J9</accession>
<name>A0A846J8J9_CLOBO</name>
<dbReference type="EMBL" id="SWQE01000007">
    <property type="protein sequence ID" value="NFJ09491.1"/>
    <property type="molecule type" value="Genomic_DNA"/>
</dbReference>